<gene>
    <name evidence="9" type="ORF">APS56_15725</name>
</gene>
<dbReference type="InterPro" id="IPR033985">
    <property type="entry name" value="SusD-like_N"/>
</dbReference>
<keyword evidence="5" id="KW-0998">Cell outer membrane</keyword>
<keyword evidence="3 6" id="KW-0732">Signal</keyword>
<evidence type="ECO:0000256" key="3">
    <source>
        <dbReference type="ARBA" id="ARBA00022729"/>
    </source>
</evidence>
<evidence type="ECO:0000259" key="8">
    <source>
        <dbReference type="Pfam" id="PF14322"/>
    </source>
</evidence>
<dbReference type="PROSITE" id="PS51257">
    <property type="entry name" value="PROKAR_LIPOPROTEIN"/>
    <property type="match status" value="1"/>
</dbReference>
<feature type="domain" description="SusD-like N-terminal" evidence="8">
    <location>
        <begin position="24"/>
        <end position="215"/>
    </location>
</feature>
<comment type="subcellular location">
    <subcellularLocation>
        <location evidence="1">Cell outer membrane</location>
    </subcellularLocation>
</comment>
<reference evidence="9 10" key="1">
    <citation type="submission" date="2015-10" db="EMBL/GenBank/DDBJ databases">
        <authorList>
            <person name="Gilbert D.G."/>
        </authorList>
    </citation>
    <scope>NUCLEOTIDE SEQUENCE [LARGE SCALE GENOMIC DNA]</scope>
    <source>
        <strain evidence="10">HZ-22</strain>
    </source>
</reference>
<dbReference type="RefSeq" id="WP_054730591.1">
    <property type="nucleotide sequence ID" value="NZ_CP012898.1"/>
</dbReference>
<comment type="similarity">
    <text evidence="2">Belongs to the SusD family.</text>
</comment>
<feature type="domain" description="RagB/SusD" evidence="7">
    <location>
        <begin position="351"/>
        <end position="461"/>
    </location>
</feature>
<evidence type="ECO:0000256" key="1">
    <source>
        <dbReference type="ARBA" id="ARBA00004442"/>
    </source>
</evidence>
<protein>
    <submittedName>
        <fullName evidence="9">Carbohydrate-binding protein SusD</fullName>
    </submittedName>
</protein>
<keyword evidence="4" id="KW-0472">Membrane</keyword>
<dbReference type="Gene3D" id="1.25.40.390">
    <property type="match status" value="1"/>
</dbReference>
<evidence type="ECO:0000259" key="7">
    <source>
        <dbReference type="Pfam" id="PF07980"/>
    </source>
</evidence>
<dbReference type="AlphaFoldDB" id="A0A0N7HYX8"/>
<dbReference type="InterPro" id="IPR011990">
    <property type="entry name" value="TPR-like_helical_dom_sf"/>
</dbReference>
<dbReference type="GO" id="GO:0009279">
    <property type="term" value="C:cell outer membrane"/>
    <property type="evidence" value="ECO:0007669"/>
    <property type="project" value="UniProtKB-SubCell"/>
</dbReference>
<evidence type="ECO:0000256" key="5">
    <source>
        <dbReference type="ARBA" id="ARBA00023237"/>
    </source>
</evidence>
<dbReference type="InterPro" id="IPR012944">
    <property type="entry name" value="SusD_RagB_dom"/>
</dbReference>
<dbReference type="KEGG" id="ahz:APS56_15725"/>
<feature type="signal peptide" evidence="6">
    <location>
        <begin position="1"/>
        <end position="22"/>
    </location>
</feature>
<sequence length="493" mass="55656">MNKNIKTILLGLTFLILTVSCSNDWLDEQSSTQLSASEQFESVDGFKDALMGVYLGLTEPELYAKDMNWNLVDVLSQQYSTFSFSADYAGIQLFNYETANAVDQIEGLWSHAYNVIANINIALEMMETNRDVLTDIDYAIIKGELLGLRAYVHFDIMRLFATGNLEDRPSLLSEKTIPYVTQFSKNITAQLSYSETLALMEEDLETALELLNEDPIYATNKPADYYDDVNRTGFYDQREQRMNYYAVKALQARVFQWEGKQTEAAIAAEVVIANAFTSLINSATYPVSTDKIFYQEVLFALDIDNFTDLVNDLLVAEGDGSNYNALYYTTNFTDDTFETSNLNIGIVDVRYNTLMETQSQGVVNTKLIQGGSASDSYNQMPLIKLPEMYYIAAEAYAKEGTSAQLGNAIDYLNLVRTSRGIIEVIPDTATQEEVMLEIKKEYKKEFLSEGQLFFYYKRTGETEIFGLSDSVILDDAVYVLPFPDVELEFGSVQ</sequence>
<dbReference type="Pfam" id="PF07980">
    <property type="entry name" value="SusD_RagB"/>
    <property type="match status" value="1"/>
</dbReference>
<accession>A0A0N7HYX8</accession>
<evidence type="ECO:0000256" key="6">
    <source>
        <dbReference type="SAM" id="SignalP"/>
    </source>
</evidence>
<dbReference type="SUPFAM" id="SSF48452">
    <property type="entry name" value="TPR-like"/>
    <property type="match status" value="1"/>
</dbReference>
<evidence type="ECO:0000256" key="4">
    <source>
        <dbReference type="ARBA" id="ARBA00023136"/>
    </source>
</evidence>
<proteinExistence type="inferred from homology"/>
<evidence type="ECO:0000256" key="2">
    <source>
        <dbReference type="ARBA" id="ARBA00006275"/>
    </source>
</evidence>
<keyword evidence="10" id="KW-1185">Reference proteome</keyword>
<dbReference type="OrthoDB" id="1097962at2"/>
<dbReference type="Proteomes" id="UP000057981">
    <property type="component" value="Chromosome"/>
</dbReference>
<evidence type="ECO:0000313" key="10">
    <source>
        <dbReference type="Proteomes" id="UP000057981"/>
    </source>
</evidence>
<dbReference type="Pfam" id="PF14322">
    <property type="entry name" value="SusD-like_3"/>
    <property type="match status" value="1"/>
</dbReference>
<evidence type="ECO:0000313" key="9">
    <source>
        <dbReference type="EMBL" id="ALJ06494.1"/>
    </source>
</evidence>
<dbReference type="EMBL" id="CP012898">
    <property type="protein sequence ID" value="ALJ06494.1"/>
    <property type="molecule type" value="Genomic_DNA"/>
</dbReference>
<dbReference type="PATRIC" id="fig|1736674.3.peg.3218"/>
<feature type="chain" id="PRO_5006012792" evidence="6">
    <location>
        <begin position="23"/>
        <end position="493"/>
    </location>
</feature>
<name>A0A0N7HYX8_9FLAO</name>
<dbReference type="STRING" id="1736674.APS56_15725"/>
<organism evidence="9 10">
    <name type="scientific">Pseudalgibacter alginicilyticus</name>
    <dbReference type="NCBI Taxonomy" id="1736674"/>
    <lineage>
        <taxon>Bacteria</taxon>
        <taxon>Pseudomonadati</taxon>
        <taxon>Bacteroidota</taxon>
        <taxon>Flavobacteriia</taxon>
        <taxon>Flavobacteriales</taxon>
        <taxon>Flavobacteriaceae</taxon>
        <taxon>Pseudalgibacter</taxon>
    </lineage>
</organism>